<evidence type="ECO:0000313" key="2">
    <source>
        <dbReference type="Proteomes" id="UP001501490"/>
    </source>
</evidence>
<reference evidence="2" key="1">
    <citation type="journal article" date="2019" name="Int. J. Syst. Evol. Microbiol.">
        <title>The Global Catalogue of Microorganisms (GCM) 10K type strain sequencing project: providing services to taxonomists for standard genome sequencing and annotation.</title>
        <authorList>
            <consortium name="The Broad Institute Genomics Platform"/>
            <consortium name="The Broad Institute Genome Sequencing Center for Infectious Disease"/>
            <person name="Wu L."/>
            <person name="Ma J."/>
        </authorList>
    </citation>
    <scope>NUCLEOTIDE SEQUENCE [LARGE SCALE GENOMIC DNA]</scope>
    <source>
        <strain evidence="2">JCM 16929</strain>
    </source>
</reference>
<protein>
    <recommendedName>
        <fullName evidence="3">DUF2291 family protein</fullName>
    </recommendedName>
</protein>
<dbReference type="EMBL" id="BAABAB010000005">
    <property type="protein sequence ID" value="GAA3607656.1"/>
    <property type="molecule type" value="Genomic_DNA"/>
</dbReference>
<gene>
    <name evidence="1" type="ORF">GCM10022236_06830</name>
</gene>
<evidence type="ECO:0008006" key="3">
    <source>
        <dbReference type="Google" id="ProtNLM"/>
    </source>
</evidence>
<dbReference type="SUPFAM" id="SSF141318">
    <property type="entry name" value="TM0957-like"/>
    <property type="match status" value="1"/>
</dbReference>
<organism evidence="1 2">
    <name type="scientific">Microlunatus ginsengisoli</name>
    <dbReference type="NCBI Taxonomy" id="363863"/>
    <lineage>
        <taxon>Bacteria</taxon>
        <taxon>Bacillati</taxon>
        <taxon>Actinomycetota</taxon>
        <taxon>Actinomycetes</taxon>
        <taxon>Propionibacteriales</taxon>
        <taxon>Propionibacteriaceae</taxon>
        <taxon>Microlunatus</taxon>
    </lineage>
</organism>
<accession>A0ABP6ZF38</accession>
<sequence length="199" mass="20755">MVLLVAMILSTKFLTPAELAAALPKPFEPAAVAKGLYTKAESEVASKASPLGDVITGVQSDPKAAAEKFGAVAPNESTWVFAVRASGVVTDVTDQSVRLKIPGVPNETAVIVPTDVAIQGTVVRDGMGFKFADAPGQTDYQYVGDEIKKLMQAAVQEQASGITKGKQIQVIGMISVQNNGAPQPKAKPVNVQPIKIEVG</sequence>
<dbReference type="InterPro" id="IPR036215">
    <property type="entry name" value="TM0957-like_sf"/>
</dbReference>
<evidence type="ECO:0000313" key="1">
    <source>
        <dbReference type="EMBL" id="GAA3607656.1"/>
    </source>
</evidence>
<keyword evidence="2" id="KW-1185">Reference proteome</keyword>
<dbReference type="Proteomes" id="UP001501490">
    <property type="component" value="Unassembled WGS sequence"/>
</dbReference>
<dbReference type="InterPro" id="IPR014582">
    <property type="entry name" value="UCP033535_lipo"/>
</dbReference>
<name>A0ABP6ZF38_9ACTN</name>
<dbReference type="Pfam" id="PF10054">
    <property type="entry name" value="DUF2291"/>
    <property type="match status" value="1"/>
</dbReference>
<proteinExistence type="predicted"/>
<comment type="caution">
    <text evidence="1">The sequence shown here is derived from an EMBL/GenBank/DDBJ whole genome shotgun (WGS) entry which is preliminary data.</text>
</comment>